<dbReference type="EMBL" id="JANPWB010000010">
    <property type="protein sequence ID" value="KAJ1137864.1"/>
    <property type="molecule type" value="Genomic_DNA"/>
</dbReference>
<gene>
    <name evidence="1" type="ORF">NDU88_004260</name>
</gene>
<reference evidence="1" key="1">
    <citation type="journal article" date="2022" name="bioRxiv">
        <title>Sequencing and chromosome-scale assembly of the giantPleurodeles waltlgenome.</title>
        <authorList>
            <person name="Brown T."/>
            <person name="Elewa A."/>
            <person name="Iarovenko S."/>
            <person name="Subramanian E."/>
            <person name="Araus A.J."/>
            <person name="Petzold A."/>
            <person name="Susuki M."/>
            <person name="Suzuki K.-i.T."/>
            <person name="Hayashi T."/>
            <person name="Toyoda A."/>
            <person name="Oliveira C."/>
            <person name="Osipova E."/>
            <person name="Leigh N.D."/>
            <person name="Simon A."/>
            <person name="Yun M.H."/>
        </authorList>
    </citation>
    <scope>NUCLEOTIDE SEQUENCE</scope>
    <source>
        <strain evidence="1">20211129_DDA</strain>
        <tissue evidence="1">Liver</tissue>
    </source>
</reference>
<sequence>MVRSALSKLSTASHHLSRGYADACTTHGLRDRYCNSCGIFSPGLNEPRYAVLRVSDAGNVWLEPVWVLRVSAQLLRDPSATVITMVTGPSTELSMKLLTQSPSWPCPSVKVHT</sequence>
<organism evidence="1 2">
    <name type="scientific">Pleurodeles waltl</name>
    <name type="common">Iberian ribbed newt</name>
    <dbReference type="NCBI Taxonomy" id="8319"/>
    <lineage>
        <taxon>Eukaryota</taxon>
        <taxon>Metazoa</taxon>
        <taxon>Chordata</taxon>
        <taxon>Craniata</taxon>
        <taxon>Vertebrata</taxon>
        <taxon>Euteleostomi</taxon>
        <taxon>Amphibia</taxon>
        <taxon>Batrachia</taxon>
        <taxon>Caudata</taxon>
        <taxon>Salamandroidea</taxon>
        <taxon>Salamandridae</taxon>
        <taxon>Pleurodelinae</taxon>
        <taxon>Pleurodeles</taxon>
    </lineage>
</organism>
<comment type="caution">
    <text evidence="1">The sequence shown here is derived from an EMBL/GenBank/DDBJ whole genome shotgun (WGS) entry which is preliminary data.</text>
</comment>
<evidence type="ECO:0008006" key="3">
    <source>
        <dbReference type="Google" id="ProtNLM"/>
    </source>
</evidence>
<protein>
    <recommendedName>
        <fullName evidence="3">CENP-V/GFA domain-containing protein</fullName>
    </recommendedName>
</protein>
<dbReference type="AlphaFoldDB" id="A0AAV7QC27"/>
<dbReference type="Proteomes" id="UP001066276">
    <property type="component" value="Chromosome 6"/>
</dbReference>
<evidence type="ECO:0000313" key="2">
    <source>
        <dbReference type="Proteomes" id="UP001066276"/>
    </source>
</evidence>
<evidence type="ECO:0000313" key="1">
    <source>
        <dbReference type="EMBL" id="KAJ1137864.1"/>
    </source>
</evidence>
<proteinExistence type="predicted"/>
<name>A0AAV7QC27_PLEWA</name>
<keyword evidence="2" id="KW-1185">Reference proteome</keyword>
<accession>A0AAV7QC27</accession>